<keyword evidence="4 5" id="KW-0949">S-adenosyl-L-methionine</keyword>
<sequence>MVGAGDWEVPEGSQQQPITIDDDVDLPQSAVGAEVREIVGRVQHCGARPIKAEEDDEDLPSEDPWAEDEANYDKANEAIEAIDLTAEESEPEREKVSIGTGGHCKHWKKGIRNPCRCGTHYNVPEASTSDVDFKVMQFVELKEATIVGRYQAEFMEVRQIFYPYEKGNAFVRGFPFARTRNLDGRIDPRKNEVCALVEIDTNDDRPSDIQALVEIPLDSIKAVRILHKTNKIFPECRFDPVSYLTKEDREARAPLTCRWVMIQTYPDARYRRAQRAVGGEELRHYNESDVVKDRHRISDDERLTTWRKGYEKVSGGSYIPKSSQKTKVEPTAETTAETKLLPGQKYSAVDIFSGAGGFSKGAEMAGFKILTACDHWSHCCETYRENFPDTDLHEENVHDFIRDTNTDLTIERRPVDFVHLSPPCQFYSPAHTCPGKNDEANIATLFACEYIILIYRPRLFTVEQTFGLSQDRHSSYFNAFIQGFTRHGYSVKWKVIHLVEFGLPQTRKRLFMMGAAPGETLPDWPAPTHSKEPTGAQKPLVSAAQACSRLVEGVNLHDVAGARPVARIPWDGDKPLERTITTSGGQCYHWSGERELTLAEFAALQGFPRSFVFCSKCIKKQIGNAFPPVVVKAFMKRIRKYDEKEAKTTAKRESQHRSQVQPHDLTEDEAIAAAIRDSQKKEYQLQSDEASQDHPVTALEETRHLSFRDMPNTATKPTWNAVIHNSKAFKQATIEAAAAAAANRRKSSADSITYVGQSSRAGSSRQLPLVVEDTEAEAKAESTDTDGTNHSPSLFDRQFTGPVPSALRDRGILPRARPSASHNNPTLGESPSLSREDAFGFPGGAGPGYRRLAFGEPGEGSSSSSGGSSGRGGCIDNGNDYTSLHGGDHQAGALRVHDSEDCVEQVDFTFEMSLEDHEEERNNRKDKGKAKEAIRNFKQYDDGQDNEAPKGSKDGVKRMRNGE</sequence>
<feature type="region of interest" description="Disordered" evidence="6">
    <location>
        <begin position="757"/>
        <end position="874"/>
    </location>
</feature>
<feature type="region of interest" description="Disordered" evidence="6">
    <location>
        <begin position="1"/>
        <end position="20"/>
    </location>
</feature>
<feature type="compositionally biased region" description="Acidic residues" evidence="6">
    <location>
        <begin position="53"/>
        <end position="67"/>
    </location>
</feature>
<evidence type="ECO:0000313" key="7">
    <source>
        <dbReference type="EMBL" id="KUI57600.1"/>
    </source>
</evidence>
<dbReference type="STRING" id="694573.A0A194V0Y1"/>
<dbReference type="EMBL" id="KN714702">
    <property type="protein sequence ID" value="KUI57600.1"/>
    <property type="molecule type" value="Genomic_DNA"/>
</dbReference>
<keyword evidence="2 5" id="KW-0489">Methyltransferase</keyword>
<feature type="region of interest" description="Disordered" evidence="6">
    <location>
        <begin position="47"/>
        <end position="67"/>
    </location>
</feature>
<dbReference type="Gene3D" id="3.90.120.10">
    <property type="entry name" value="DNA Methylase, subunit A, domain 2"/>
    <property type="match status" value="1"/>
</dbReference>
<evidence type="ECO:0000256" key="4">
    <source>
        <dbReference type="ARBA" id="ARBA00022691"/>
    </source>
</evidence>
<reference evidence="8" key="1">
    <citation type="submission" date="2014-12" db="EMBL/GenBank/DDBJ databases">
        <title>Genome Sequence of Valsa Canker Pathogens Uncovers a Specific Adaption of Colonization on Woody Bark.</title>
        <authorList>
            <person name="Yin Z."/>
            <person name="Liu H."/>
            <person name="Gao X."/>
            <person name="Li Z."/>
            <person name="Song N."/>
            <person name="Ke X."/>
            <person name="Dai Q."/>
            <person name="Wu Y."/>
            <person name="Sun Y."/>
            <person name="Xu J.-R."/>
            <person name="Kang Z.K."/>
            <person name="Wang L."/>
            <person name="Huang L."/>
        </authorList>
    </citation>
    <scope>NUCLEOTIDE SEQUENCE [LARGE SCALE GENOMIC DNA]</scope>
    <source>
        <strain evidence="8">SXYL134</strain>
    </source>
</reference>
<dbReference type="Gene3D" id="3.40.50.150">
    <property type="entry name" value="Vaccinia Virus protein VP39"/>
    <property type="match status" value="1"/>
</dbReference>
<feature type="region of interest" description="Disordered" evidence="6">
    <location>
        <begin position="913"/>
        <end position="963"/>
    </location>
</feature>
<keyword evidence="8" id="KW-1185">Reference proteome</keyword>
<dbReference type="Proteomes" id="UP000078576">
    <property type="component" value="Unassembled WGS sequence"/>
</dbReference>
<feature type="region of interest" description="Disordered" evidence="6">
    <location>
        <begin position="645"/>
        <end position="666"/>
    </location>
</feature>
<dbReference type="GO" id="GO:0044027">
    <property type="term" value="P:negative regulation of gene expression via chromosomal CpG island methylation"/>
    <property type="evidence" value="ECO:0007669"/>
    <property type="project" value="TreeGrafter"/>
</dbReference>
<evidence type="ECO:0000256" key="3">
    <source>
        <dbReference type="ARBA" id="ARBA00022679"/>
    </source>
</evidence>
<protein>
    <recommendedName>
        <fullName evidence="1">DNA (cytosine-5-)-methyltransferase</fullName>
        <ecNumber evidence="1">2.1.1.37</ecNumber>
    </recommendedName>
</protein>
<dbReference type="GO" id="GO:0003677">
    <property type="term" value="F:DNA binding"/>
    <property type="evidence" value="ECO:0007669"/>
    <property type="project" value="TreeGrafter"/>
</dbReference>
<evidence type="ECO:0000313" key="8">
    <source>
        <dbReference type="Proteomes" id="UP000078576"/>
    </source>
</evidence>
<feature type="compositionally biased region" description="Basic and acidic residues" evidence="6">
    <location>
        <begin position="919"/>
        <end position="963"/>
    </location>
</feature>
<dbReference type="InterPro" id="IPR050390">
    <property type="entry name" value="C5-Methyltransferase"/>
</dbReference>
<dbReference type="SUPFAM" id="SSF53335">
    <property type="entry name" value="S-adenosyl-L-methionine-dependent methyltransferases"/>
    <property type="match status" value="1"/>
</dbReference>
<dbReference type="InterPro" id="IPR029063">
    <property type="entry name" value="SAM-dependent_MTases_sf"/>
</dbReference>
<dbReference type="GO" id="GO:0003886">
    <property type="term" value="F:DNA (cytosine-5-)-methyltransferase activity"/>
    <property type="evidence" value="ECO:0007669"/>
    <property type="project" value="UniProtKB-EC"/>
</dbReference>
<gene>
    <name evidence="7" type="ORF">VP1G_04938</name>
</gene>
<dbReference type="EC" id="2.1.1.37" evidence="1"/>
<dbReference type="AlphaFoldDB" id="A0A194V0Y1"/>
<evidence type="ECO:0000256" key="2">
    <source>
        <dbReference type="ARBA" id="ARBA00022603"/>
    </source>
</evidence>
<dbReference type="InterPro" id="IPR001525">
    <property type="entry name" value="C5_MeTfrase"/>
</dbReference>
<keyword evidence="3 5" id="KW-0808">Transferase</keyword>
<name>A0A194V0Y1_CYTMA</name>
<feature type="active site" evidence="5">
    <location>
        <position position="424"/>
    </location>
</feature>
<proteinExistence type="inferred from homology"/>
<feature type="compositionally biased region" description="Basic and acidic residues" evidence="6">
    <location>
        <begin position="645"/>
        <end position="656"/>
    </location>
</feature>
<dbReference type="PANTHER" id="PTHR10629:SF52">
    <property type="entry name" value="DNA (CYTOSINE-5)-METHYLTRANSFERASE 1"/>
    <property type="match status" value="1"/>
</dbReference>
<comment type="similarity">
    <text evidence="5">Belongs to the class I-like SAM-binding methyltransferase superfamily. C5-methyltransferase family.</text>
</comment>
<dbReference type="GO" id="GO:0005634">
    <property type="term" value="C:nucleus"/>
    <property type="evidence" value="ECO:0007669"/>
    <property type="project" value="TreeGrafter"/>
</dbReference>
<dbReference type="Pfam" id="PF00145">
    <property type="entry name" value="DNA_methylase"/>
    <property type="match status" value="2"/>
</dbReference>
<dbReference type="GO" id="GO:0032259">
    <property type="term" value="P:methylation"/>
    <property type="evidence" value="ECO:0007669"/>
    <property type="project" value="UniProtKB-KW"/>
</dbReference>
<evidence type="ECO:0000256" key="5">
    <source>
        <dbReference type="PROSITE-ProRule" id="PRU01016"/>
    </source>
</evidence>
<feature type="compositionally biased region" description="Polar residues" evidence="6">
    <location>
        <begin position="820"/>
        <end position="833"/>
    </location>
</feature>
<accession>A0A194V0Y1</accession>
<dbReference type="PRINTS" id="PR00105">
    <property type="entry name" value="C5METTRFRASE"/>
</dbReference>
<evidence type="ECO:0000256" key="6">
    <source>
        <dbReference type="SAM" id="MobiDB-lite"/>
    </source>
</evidence>
<dbReference type="PANTHER" id="PTHR10629">
    <property type="entry name" value="CYTOSINE-SPECIFIC METHYLTRANSFERASE"/>
    <property type="match status" value="1"/>
</dbReference>
<dbReference type="PROSITE" id="PS51679">
    <property type="entry name" value="SAM_MT_C5"/>
    <property type="match status" value="1"/>
</dbReference>
<dbReference type="OrthoDB" id="414133at2759"/>
<organism evidence="7 8">
    <name type="scientific">Cytospora mali</name>
    <name type="common">Apple Valsa canker fungus</name>
    <name type="synonym">Valsa mali</name>
    <dbReference type="NCBI Taxonomy" id="578113"/>
    <lineage>
        <taxon>Eukaryota</taxon>
        <taxon>Fungi</taxon>
        <taxon>Dikarya</taxon>
        <taxon>Ascomycota</taxon>
        <taxon>Pezizomycotina</taxon>
        <taxon>Sordariomycetes</taxon>
        <taxon>Sordariomycetidae</taxon>
        <taxon>Diaporthales</taxon>
        <taxon>Cytosporaceae</taxon>
        <taxon>Cytospora</taxon>
    </lineage>
</organism>
<feature type="compositionally biased region" description="Polar residues" evidence="6">
    <location>
        <begin position="757"/>
        <end position="766"/>
    </location>
</feature>
<evidence type="ECO:0000256" key="1">
    <source>
        <dbReference type="ARBA" id="ARBA00011975"/>
    </source>
</evidence>